<dbReference type="Proteomes" id="UP000680865">
    <property type="component" value="Unassembled WGS sequence"/>
</dbReference>
<accession>A0A919VKS3</accession>
<evidence type="ECO:0000313" key="1">
    <source>
        <dbReference type="EMBL" id="GIM66891.1"/>
    </source>
</evidence>
<reference evidence="1" key="1">
    <citation type="submission" date="2021-03" db="EMBL/GenBank/DDBJ databases">
        <title>Whole genome shotgun sequence of Actinoplanes consettensis NBRC 14913.</title>
        <authorList>
            <person name="Komaki H."/>
            <person name="Tamura T."/>
        </authorList>
    </citation>
    <scope>NUCLEOTIDE SEQUENCE</scope>
    <source>
        <strain evidence="1">NBRC 14913</strain>
    </source>
</reference>
<dbReference type="AlphaFoldDB" id="A0A919VKS3"/>
<evidence type="ECO:0000313" key="2">
    <source>
        <dbReference type="Proteomes" id="UP000680865"/>
    </source>
</evidence>
<gene>
    <name evidence="1" type="ORF">Aco04nite_03870</name>
</gene>
<dbReference type="EMBL" id="BOQP01000003">
    <property type="protein sequence ID" value="GIM66891.1"/>
    <property type="molecule type" value="Genomic_DNA"/>
</dbReference>
<name>A0A919VKS3_9ACTN</name>
<organism evidence="1 2">
    <name type="scientific">Winogradskya consettensis</name>
    <dbReference type="NCBI Taxonomy" id="113560"/>
    <lineage>
        <taxon>Bacteria</taxon>
        <taxon>Bacillati</taxon>
        <taxon>Actinomycetota</taxon>
        <taxon>Actinomycetes</taxon>
        <taxon>Micromonosporales</taxon>
        <taxon>Micromonosporaceae</taxon>
        <taxon>Winogradskya</taxon>
    </lineage>
</organism>
<comment type="caution">
    <text evidence="1">The sequence shown here is derived from an EMBL/GenBank/DDBJ whole genome shotgun (WGS) entry which is preliminary data.</text>
</comment>
<proteinExistence type="predicted"/>
<keyword evidence="2" id="KW-1185">Reference proteome</keyword>
<protein>
    <submittedName>
        <fullName evidence="1">Uncharacterized protein</fullName>
    </submittedName>
</protein>
<sequence length="116" mass="12575">MNAQINLRALGSSFLSTHHRCFAAALGGPFTHIATVPSTRGRRGQHQLYTILAGGVRLPHVLATANDRYSADGVRYEHCRLFNERLRKAPEFDESRCSLGDAGGDRLAGGGLVVED</sequence>